<dbReference type="RefSeq" id="XP_004338547.1">
    <property type="nucleotide sequence ID" value="XM_004338499.1"/>
</dbReference>
<dbReference type="InterPro" id="IPR018108">
    <property type="entry name" value="MCP_transmembrane"/>
</dbReference>
<comment type="subcellular location">
    <subcellularLocation>
        <location evidence="1">Mitochondrion inner membrane</location>
        <topology evidence="1">Multi-pass membrane protein</topology>
    </subcellularLocation>
</comment>
<name>L8GTN9_ACACF</name>
<dbReference type="EMBL" id="KB007986">
    <property type="protein sequence ID" value="ELR16534.1"/>
    <property type="molecule type" value="Genomic_DNA"/>
</dbReference>
<dbReference type="GO" id="GO:0005743">
    <property type="term" value="C:mitochondrial inner membrane"/>
    <property type="evidence" value="ECO:0007669"/>
    <property type="project" value="UniProtKB-SubCell"/>
</dbReference>
<dbReference type="Pfam" id="PF00153">
    <property type="entry name" value="Mito_carr"/>
    <property type="match status" value="3"/>
</dbReference>
<evidence type="ECO:0000256" key="3">
    <source>
        <dbReference type="ARBA" id="ARBA00022448"/>
    </source>
</evidence>
<evidence type="ECO:0000256" key="2">
    <source>
        <dbReference type="ARBA" id="ARBA00006375"/>
    </source>
</evidence>
<keyword evidence="5" id="KW-0677">Repeat</keyword>
<dbReference type="InterPro" id="IPR050391">
    <property type="entry name" value="Mito_Metabolite_Transporter"/>
</dbReference>
<protein>
    <submittedName>
        <fullName evidence="13">2-oxoglutarate/malate carrier protein, putative</fullName>
    </submittedName>
</protein>
<dbReference type="Gene3D" id="1.50.40.10">
    <property type="entry name" value="Mitochondrial carrier domain"/>
    <property type="match status" value="1"/>
</dbReference>
<feature type="repeat" description="Solcar" evidence="10">
    <location>
        <begin position="96"/>
        <end position="187"/>
    </location>
</feature>
<keyword evidence="4 10" id="KW-0812">Transmembrane</keyword>
<dbReference type="PROSITE" id="PS50920">
    <property type="entry name" value="SOLCAR"/>
    <property type="match status" value="3"/>
</dbReference>
<evidence type="ECO:0000256" key="9">
    <source>
        <dbReference type="ARBA" id="ARBA00023136"/>
    </source>
</evidence>
<evidence type="ECO:0000256" key="5">
    <source>
        <dbReference type="ARBA" id="ARBA00022737"/>
    </source>
</evidence>
<dbReference type="GeneID" id="14917239"/>
<evidence type="ECO:0000256" key="10">
    <source>
        <dbReference type="PROSITE-ProRule" id="PRU00282"/>
    </source>
</evidence>
<dbReference type="Proteomes" id="UP000011083">
    <property type="component" value="Unassembled WGS sequence"/>
</dbReference>
<keyword evidence="3 11" id="KW-0813">Transport</keyword>
<evidence type="ECO:0000313" key="13">
    <source>
        <dbReference type="EMBL" id="ELR16534.1"/>
    </source>
</evidence>
<organism evidence="13 14">
    <name type="scientific">Acanthamoeba castellanii (strain ATCC 30010 / Neff)</name>
    <dbReference type="NCBI Taxonomy" id="1257118"/>
    <lineage>
        <taxon>Eukaryota</taxon>
        <taxon>Amoebozoa</taxon>
        <taxon>Discosea</taxon>
        <taxon>Longamoebia</taxon>
        <taxon>Centramoebida</taxon>
        <taxon>Acanthamoebidae</taxon>
        <taxon>Acanthamoeba</taxon>
    </lineage>
</organism>
<dbReference type="OMA" id="SIPGYMM"/>
<keyword evidence="14" id="KW-1185">Reference proteome</keyword>
<evidence type="ECO:0000313" key="14">
    <source>
        <dbReference type="Proteomes" id="UP000011083"/>
    </source>
</evidence>
<evidence type="ECO:0000256" key="8">
    <source>
        <dbReference type="ARBA" id="ARBA00023128"/>
    </source>
</evidence>
<evidence type="ECO:0000256" key="7">
    <source>
        <dbReference type="ARBA" id="ARBA00022989"/>
    </source>
</evidence>
<keyword evidence="7 12" id="KW-1133">Transmembrane helix</keyword>
<feature type="repeat" description="Solcar" evidence="10">
    <location>
        <begin position="12"/>
        <end position="85"/>
    </location>
</feature>
<proteinExistence type="inferred from homology"/>
<sequence>MATGERKAGKGMQFLFGGLSGMLATCVVQPLDLVKTRTVLAFGISRSPLYRLIPAQRHWRLSAGLLRQATYTTARLGMYSIINDWLVARNNGNAAIPFYQKLVAGMMAGGFGAVIGTPAEVALIRMTSDGRLPPEQRRGYKNVFDALLRICREEGVLAMWRGCTPTVARAMILNAAQLGTYTQAKQVLMKNLPLQDNVYTHFLARHDCDITNHHATMSSSPLTLLVSLASGFLATAVSIPVDITKTRIQTMKTINGVPEYSGVMDVLSKIVKTEGVTALWKGFTPYFLRLGPHTVLTFIALEQMNAAYNRFAM</sequence>
<dbReference type="KEGG" id="acan:ACA1_167340"/>
<dbReference type="AlphaFoldDB" id="L8GTN9"/>
<dbReference type="PANTHER" id="PTHR45618">
    <property type="entry name" value="MITOCHONDRIAL DICARBOXYLATE CARRIER-RELATED"/>
    <property type="match status" value="1"/>
</dbReference>
<feature type="repeat" description="Solcar" evidence="10">
    <location>
        <begin position="218"/>
        <end position="307"/>
    </location>
</feature>
<feature type="transmembrane region" description="Helical" evidence="12">
    <location>
        <begin position="222"/>
        <end position="243"/>
    </location>
</feature>
<accession>L8GTN9</accession>
<keyword evidence="9 10" id="KW-0472">Membrane</keyword>
<dbReference type="OrthoDB" id="448427at2759"/>
<dbReference type="VEuPathDB" id="AmoebaDB:ACA1_167340"/>
<dbReference type="InterPro" id="IPR023395">
    <property type="entry name" value="MCP_dom_sf"/>
</dbReference>
<evidence type="ECO:0000256" key="4">
    <source>
        <dbReference type="ARBA" id="ARBA00022692"/>
    </source>
</evidence>
<keyword evidence="6" id="KW-0999">Mitochondrion inner membrane</keyword>
<reference evidence="13 14" key="1">
    <citation type="journal article" date="2013" name="Genome Biol.">
        <title>Genome of Acanthamoeba castellanii highlights extensive lateral gene transfer and early evolution of tyrosine kinase signaling.</title>
        <authorList>
            <person name="Clarke M."/>
            <person name="Lohan A.J."/>
            <person name="Liu B."/>
            <person name="Lagkouvardos I."/>
            <person name="Roy S."/>
            <person name="Zafar N."/>
            <person name="Bertelli C."/>
            <person name="Schilde C."/>
            <person name="Kianianmomeni A."/>
            <person name="Burglin T.R."/>
            <person name="Frech C."/>
            <person name="Turcotte B."/>
            <person name="Kopec K.O."/>
            <person name="Synnott J.M."/>
            <person name="Choo C."/>
            <person name="Paponov I."/>
            <person name="Finkler A."/>
            <person name="Soon Heng Tan C."/>
            <person name="Hutchins A.P."/>
            <person name="Weinmeier T."/>
            <person name="Rattei T."/>
            <person name="Chu J.S."/>
            <person name="Gimenez G."/>
            <person name="Irimia M."/>
            <person name="Rigden D.J."/>
            <person name="Fitzpatrick D.A."/>
            <person name="Lorenzo-Morales J."/>
            <person name="Bateman A."/>
            <person name="Chiu C.H."/>
            <person name="Tang P."/>
            <person name="Hegemann P."/>
            <person name="Fromm H."/>
            <person name="Raoult D."/>
            <person name="Greub G."/>
            <person name="Miranda-Saavedra D."/>
            <person name="Chen N."/>
            <person name="Nash P."/>
            <person name="Ginger M.L."/>
            <person name="Horn M."/>
            <person name="Schaap P."/>
            <person name="Caler L."/>
            <person name="Loftus B."/>
        </authorList>
    </citation>
    <scope>NUCLEOTIDE SEQUENCE [LARGE SCALE GENOMIC DNA]</scope>
    <source>
        <strain evidence="13 14">Neff</strain>
    </source>
</reference>
<dbReference type="FunFam" id="1.50.40.10:FF:000009">
    <property type="entry name" value="Mitochondrial 2-oxoglutarate/malate carrier protein"/>
    <property type="match status" value="1"/>
</dbReference>
<evidence type="ECO:0000256" key="12">
    <source>
        <dbReference type="SAM" id="Phobius"/>
    </source>
</evidence>
<comment type="similarity">
    <text evidence="2 11">Belongs to the mitochondrial carrier (TC 2.A.29) family.</text>
</comment>
<evidence type="ECO:0000256" key="6">
    <source>
        <dbReference type="ARBA" id="ARBA00022792"/>
    </source>
</evidence>
<dbReference type="SUPFAM" id="SSF103506">
    <property type="entry name" value="Mitochondrial carrier"/>
    <property type="match status" value="1"/>
</dbReference>
<keyword evidence="8" id="KW-0496">Mitochondrion</keyword>
<evidence type="ECO:0000256" key="11">
    <source>
        <dbReference type="RuleBase" id="RU000488"/>
    </source>
</evidence>
<gene>
    <name evidence="13" type="ORF">ACA1_167340</name>
</gene>
<evidence type="ECO:0000256" key="1">
    <source>
        <dbReference type="ARBA" id="ARBA00004448"/>
    </source>
</evidence>